<gene>
    <name evidence="1" type="ORF">L596_023461</name>
</gene>
<dbReference type="EMBL" id="AZBU02000008">
    <property type="protein sequence ID" value="TKR67285.1"/>
    <property type="molecule type" value="Genomic_DNA"/>
</dbReference>
<dbReference type="Proteomes" id="UP000298663">
    <property type="component" value="Unassembled WGS sequence"/>
</dbReference>
<evidence type="ECO:0000313" key="1">
    <source>
        <dbReference type="EMBL" id="TKR67285.1"/>
    </source>
</evidence>
<organism evidence="1 2">
    <name type="scientific">Steinernema carpocapsae</name>
    <name type="common">Entomopathogenic nematode</name>
    <dbReference type="NCBI Taxonomy" id="34508"/>
    <lineage>
        <taxon>Eukaryota</taxon>
        <taxon>Metazoa</taxon>
        <taxon>Ecdysozoa</taxon>
        <taxon>Nematoda</taxon>
        <taxon>Chromadorea</taxon>
        <taxon>Rhabditida</taxon>
        <taxon>Tylenchina</taxon>
        <taxon>Panagrolaimomorpha</taxon>
        <taxon>Strongyloidoidea</taxon>
        <taxon>Steinernematidae</taxon>
        <taxon>Steinernema</taxon>
    </lineage>
</organism>
<reference evidence="1 2" key="1">
    <citation type="journal article" date="2015" name="Genome Biol.">
        <title>Comparative genomics of Steinernema reveals deeply conserved gene regulatory networks.</title>
        <authorList>
            <person name="Dillman A.R."/>
            <person name="Macchietto M."/>
            <person name="Porter C.F."/>
            <person name="Rogers A."/>
            <person name="Williams B."/>
            <person name="Antoshechkin I."/>
            <person name="Lee M.M."/>
            <person name="Goodwin Z."/>
            <person name="Lu X."/>
            <person name="Lewis E.E."/>
            <person name="Goodrich-Blair H."/>
            <person name="Stock S.P."/>
            <person name="Adams B.J."/>
            <person name="Sternberg P.W."/>
            <person name="Mortazavi A."/>
        </authorList>
    </citation>
    <scope>NUCLEOTIDE SEQUENCE [LARGE SCALE GENOMIC DNA]</scope>
    <source>
        <strain evidence="1 2">ALL</strain>
    </source>
</reference>
<comment type="caution">
    <text evidence="1">The sequence shown here is derived from an EMBL/GenBank/DDBJ whole genome shotgun (WGS) entry which is preliminary data.</text>
</comment>
<accession>A0A4V5ZZF3</accession>
<sequence length="326" mass="37562">MDFVPLSFMESVLNFCTKREIQKTFLAFKQGFFADVMRRVLKLRVELEAHIFLIRGEAKPSLGCTFIQNKKFFSFSEMATLPTQNTQIVGVNVDFLPWSNSISQKYSRIQESNLEAVVRLIVDRFSSSPLLRFSPATDDILRTQQIVYNNVCRLFLDCNVVLPFLSLYYFGDLQMEMLQRHIAAGRTETIKLFGPWPQETLELVKIYMGKTYINRLEISSTSLEIAFEDFEAFLAPWKEEEQPSNRTLMFGKVIGFSSVLPLRYTHVDHRGVHFYCIRHPKISKAKAIFKIEENKITVSAFTCVCPSTACFDVAYNKNVLSQLESA</sequence>
<reference evidence="1 2" key="2">
    <citation type="journal article" date="2019" name="G3 (Bethesda)">
        <title>Hybrid Assembly of the Genome of the Entomopathogenic Nematode Steinernema carpocapsae Identifies the X-Chromosome.</title>
        <authorList>
            <person name="Serra L."/>
            <person name="Macchietto M."/>
            <person name="Macias-Munoz A."/>
            <person name="McGill C.J."/>
            <person name="Rodriguez I.M."/>
            <person name="Rodriguez B."/>
            <person name="Murad R."/>
            <person name="Mortazavi A."/>
        </authorList>
    </citation>
    <scope>NUCLEOTIDE SEQUENCE [LARGE SCALE GENOMIC DNA]</scope>
    <source>
        <strain evidence="1 2">ALL</strain>
    </source>
</reference>
<keyword evidence="2" id="KW-1185">Reference proteome</keyword>
<proteinExistence type="predicted"/>
<dbReference type="AlphaFoldDB" id="A0A4V5ZZF3"/>
<protein>
    <recommendedName>
        <fullName evidence="3">F-box domain-containing protein</fullName>
    </recommendedName>
</protein>
<evidence type="ECO:0008006" key="3">
    <source>
        <dbReference type="Google" id="ProtNLM"/>
    </source>
</evidence>
<evidence type="ECO:0000313" key="2">
    <source>
        <dbReference type="Proteomes" id="UP000298663"/>
    </source>
</evidence>
<name>A0A4V5ZZF3_STECR</name>